<organism evidence="8 9">
    <name type="scientific">Thiohalospira halophila DSM 15071</name>
    <dbReference type="NCBI Taxonomy" id="1123397"/>
    <lineage>
        <taxon>Bacteria</taxon>
        <taxon>Pseudomonadati</taxon>
        <taxon>Pseudomonadota</taxon>
        <taxon>Gammaproteobacteria</taxon>
        <taxon>Thiohalospirales</taxon>
        <taxon>Thiohalospiraceae</taxon>
        <taxon>Thiohalospira</taxon>
    </lineage>
</organism>
<protein>
    <submittedName>
        <fullName evidence="8">Molybdate transport system substrate-binding protein</fullName>
    </submittedName>
</protein>
<dbReference type="GO" id="GO:0046872">
    <property type="term" value="F:metal ion binding"/>
    <property type="evidence" value="ECO:0007669"/>
    <property type="project" value="UniProtKB-KW"/>
</dbReference>
<keyword evidence="9" id="KW-1185">Reference proteome</keyword>
<dbReference type="FunFam" id="3.40.190.10:FF:000035">
    <property type="entry name" value="Molybdate ABC transporter substrate-binding protein"/>
    <property type="match status" value="1"/>
</dbReference>
<dbReference type="PANTHER" id="PTHR30632">
    <property type="entry name" value="MOLYBDATE-BINDING PERIPLASMIC PROTEIN"/>
    <property type="match status" value="1"/>
</dbReference>
<comment type="similarity">
    <text evidence="1">Belongs to the bacterial solute-binding protein ModA family.</text>
</comment>
<dbReference type="SUPFAM" id="SSF53850">
    <property type="entry name" value="Periplasmic binding protein-like II"/>
    <property type="match status" value="1"/>
</dbReference>
<reference evidence="8 9" key="1">
    <citation type="submission" date="2016-10" db="EMBL/GenBank/DDBJ databases">
        <authorList>
            <person name="de Groot N.N."/>
        </authorList>
    </citation>
    <scope>NUCLEOTIDE SEQUENCE [LARGE SCALE GENOMIC DNA]</scope>
    <source>
        <strain evidence="8 9">HL3</strain>
    </source>
</reference>
<dbReference type="EMBL" id="FOMJ01000006">
    <property type="protein sequence ID" value="SFD58120.1"/>
    <property type="molecule type" value="Genomic_DNA"/>
</dbReference>
<dbReference type="GO" id="GO:0030973">
    <property type="term" value="F:molybdate ion binding"/>
    <property type="evidence" value="ECO:0007669"/>
    <property type="project" value="InterPro"/>
</dbReference>
<dbReference type="InterPro" id="IPR005950">
    <property type="entry name" value="ModA"/>
</dbReference>
<keyword evidence="3 6" id="KW-0479">Metal-binding</keyword>
<dbReference type="AlphaFoldDB" id="A0A1I1TRL1"/>
<feature type="chain" id="PRO_5011652503" evidence="7">
    <location>
        <begin position="20"/>
        <end position="245"/>
    </location>
</feature>
<evidence type="ECO:0000256" key="2">
    <source>
        <dbReference type="ARBA" id="ARBA00022505"/>
    </source>
</evidence>
<dbReference type="Pfam" id="PF13531">
    <property type="entry name" value="SBP_bac_11"/>
    <property type="match status" value="1"/>
</dbReference>
<evidence type="ECO:0000313" key="9">
    <source>
        <dbReference type="Proteomes" id="UP000198611"/>
    </source>
</evidence>
<dbReference type="GO" id="GO:1901359">
    <property type="term" value="F:tungstate binding"/>
    <property type="evidence" value="ECO:0007669"/>
    <property type="project" value="UniProtKB-ARBA"/>
</dbReference>
<evidence type="ECO:0000256" key="4">
    <source>
        <dbReference type="ARBA" id="ARBA00022729"/>
    </source>
</evidence>
<proteinExistence type="inferred from homology"/>
<feature type="binding site" evidence="6">
    <location>
        <position position="56"/>
    </location>
    <ligand>
        <name>molybdate</name>
        <dbReference type="ChEBI" id="CHEBI:36264"/>
    </ligand>
</feature>
<evidence type="ECO:0000256" key="1">
    <source>
        <dbReference type="ARBA" id="ARBA00009175"/>
    </source>
</evidence>
<dbReference type="Gene3D" id="3.40.190.10">
    <property type="entry name" value="Periplasmic binding protein-like II"/>
    <property type="match status" value="2"/>
</dbReference>
<gene>
    <name evidence="8" type="ORF">SAMN05660831_01898</name>
</gene>
<dbReference type="CDD" id="cd13539">
    <property type="entry name" value="PBP2_AvModA"/>
    <property type="match status" value="1"/>
</dbReference>
<keyword evidence="2 6" id="KW-0500">Molybdenum</keyword>
<dbReference type="STRING" id="1123397.SAMN05660831_01898"/>
<dbReference type="InterPro" id="IPR044084">
    <property type="entry name" value="AvModA-like_subst-bd"/>
</dbReference>
<dbReference type="InterPro" id="IPR050682">
    <property type="entry name" value="ModA/WtpA"/>
</dbReference>
<dbReference type="PIRSF" id="PIRSF004846">
    <property type="entry name" value="ModA"/>
    <property type="match status" value="1"/>
</dbReference>
<dbReference type="GO" id="GO:0015689">
    <property type="term" value="P:molybdate ion transport"/>
    <property type="evidence" value="ECO:0007669"/>
    <property type="project" value="InterPro"/>
</dbReference>
<accession>A0A1I1TRL1</accession>
<sequence>MRAIIPGLVLALASLPAAAETVRVAVASNFAGTLEELSSAFEAGSDHEVRVSTGSTGKHYAQIRNGAPFDLFFAADSRRPRLLEEKGHAVAGSRFTYAQGRVVLYSPDPEAFEDGRNALESGTFQRLAIANPELAPYGLAAKQALTNLGVWSTWEPRLIRGENIGQTQHFVQSGNVEAGVVALSQVIEAGGSQWTIPGDLHEPIRQQAVTLPSGEDNEAVAAFLTFLRGEEGAAIIRDFGYSVPE</sequence>
<dbReference type="NCBIfam" id="TIGR01256">
    <property type="entry name" value="modA"/>
    <property type="match status" value="1"/>
</dbReference>
<dbReference type="PANTHER" id="PTHR30632:SF14">
    <property type="entry name" value="TUNGSTATE_MOLYBDATE_CHROMATE-BINDING PROTEIN MODA"/>
    <property type="match status" value="1"/>
</dbReference>
<keyword evidence="4 7" id="KW-0732">Signal</keyword>
<dbReference type="Proteomes" id="UP000198611">
    <property type="component" value="Unassembled WGS sequence"/>
</dbReference>
<evidence type="ECO:0000256" key="5">
    <source>
        <dbReference type="ARBA" id="ARBA00062515"/>
    </source>
</evidence>
<evidence type="ECO:0000256" key="6">
    <source>
        <dbReference type="PIRSR" id="PIRSR004846-1"/>
    </source>
</evidence>
<name>A0A1I1TRL1_9GAMM</name>
<evidence type="ECO:0000256" key="3">
    <source>
        <dbReference type="ARBA" id="ARBA00022723"/>
    </source>
</evidence>
<dbReference type="RefSeq" id="WP_093428529.1">
    <property type="nucleotide sequence ID" value="NZ_FOMJ01000006.1"/>
</dbReference>
<evidence type="ECO:0000256" key="7">
    <source>
        <dbReference type="SAM" id="SignalP"/>
    </source>
</evidence>
<comment type="subunit">
    <text evidence="5">The complex is composed of two ATP-binding proteins (ModC), two transmembrane proteins (ModB) and a solute-binding protein (ModA).</text>
</comment>
<feature type="signal peptide" evidence="7">
    <location>
        <begin position="1"/>
        <end position="19"/>
    </location>
</feature>
<dbReference type="OrthoDB" id="9785015at2"/>
<feature type="binding site" evidence="6">
    <location>
        <position position="164"/>
    </location>
    <ligand>
        <name>molybdate</name>
        <dbReference type="ChEBI" id="CHEBI:36264"/>
    </ligand>
</feature>
<evidence type="ECO:0000313" key="8">
    <source>
        <dbReference type="EMBL" id="SFD58120.1"/>
    </source>
</evidence>